<dbReference type="InterPro" id="IPR008995">
    <property type="entry name" value="Mo/tungstate-bd_C_term_dom"/>
</dbReference>
<dbReference type="Proteomes" id="UP001595613">
    <property type="component" value="Unassembled WGS sequence"/>
</dbReference>
<dbReference type="PANTHER" id="PTHR43875">
    <property type="entry name" value="MALTODEXTRIN IMPORT ATP-BINDING PROTEIN MSMX"/>
    <property type="match status" value="1"/>
</dbReference>
<dbReference type="GO" id="GO:0005524">
    <property type="term" value="F:ATP binding"/>
    <property type="evidence" value="ECO:0007669"/>
    <property type="project" value="UniProtKB-KW"/>
</dbReference>
<dbReference type="PANTHER" id="PTHR43875:SF1">
    <property type="entry name" value="OSMOPROTECTIVE COMPOUNDS UPTAKE ATP-BINDING PROTEIN GGTA"/>
    <property type="match status" value="1"/>
</dbReference>
<dbReference type="PROSITE" id="PS50893">
    <property type="entry name" value="ABC_TRANSPORTER_2"/>
    <property type="match status" value="1"/>
</dbReference>
<keyword evidence="2" id="KW-0813">Transport</keyword>
<dbReference type="InterPro" id="IPR027417">
    <property type="entry name" value="P-loop_NTPase"/>
</dbReference>
<keyword evidence="3" id="KW-0547">Nucleotide-binding</keyword>
<dbReference type="SUPFAM" id="SSF52540">
    <property type="entry name" value="P-loop containing nucleoside triphosphate hydrolases"/>
    <property type="match status" value="1"/>
</dbReference>
<dbReference type="EMBL" id="JBHRYD010000013">
    <property type="protein sequence ID" value="MFC3705843.1"/>
    <property type="molecule type" value="Genomic_DNA"/>
</dbReference>
<dbReference type="InterPro" id="IPR015855">
    <property type="entry name" value="ABC_transpr_MalK-like"/>
</dbReference>
<protein>
    <submittedName>
        <fullName evidence="6">ABC transporter ATP-binding protein</fullName>
    </submittedName>
</protein>
<dbReference type="InterPro" id="IPR012340">
    <property type="entry name" value="NA-bd_OB-fold"/>
</dbReference>
<reference evidence="7" key="1">
    <citation type="journal article" date="2019" name="Int. J. Syst. Evol. Microbiol.">
        <title>The Global Catalogue of Microorganisms (GCM) 10K type strain sequencing project: providing services to taxonomists for standard genome sequencing and annotation.</title>
        <authorList>
            <consortium name="The Broad Institute Genomics Platform"/>
            <consortium name="The Broad Institute Genome Sequencing Center for Infectious Disease"/>
            <person name="Wu L."/>
            <person name="Ma J."/>
        </authorList>
    </citation>
    <scope>NUCLEOTIDE SEQUENCE [LARGE SCALE GENOMIC DNA]</scope>
    <source>
        <strain evidence="7">KCTC 42281</strain>
    </source>
</reference>
<dbReference type="RefSeq" id="WP_380097800.1">
    <property type="nucleotide sequence ID" value="NZ_JBHRYD010000013.1"/>
</dbReference>
<dbReference type="Pfam" id="PF00005">
    <property type="entry name" value="ABC_tran"/>
    <property type="match status" value="1"/>
</dbReference>
<evidence type="ECO:0000256" key="4">
    <source>
        <dbReference type="ARBA" id="ARBA00022840"/>
    </source>
</evidence>
<dbReference type="InterPro" id="IPR003439">
    <property type="entry name" value="ABC_transporter-like_ATP-bd"/>
</dbReference>
<dbReference type="Gene3D" id="3.40.50.300">
    <property type="entry name" value="P-loop containing nucleotide triphosphate hydrolases"/>
    <property type="match status" value="1"/>
</dbReference>
<dbReference type="InterPro" id="IPR047641">
    <property type="entry name" value="ABC_transpr_MalK/UgpC-like"/>
</dbReference>
<evidence type="ECO:0000256" key="1">
    <source>
        <dbReference type="ARBA" id="ARBA00005417"/>
    </source>
</evidence>
<organism evidence="6 7">
    <name type="scientific">Devosia honganensis</name>
    <dbReference type="NCBI Taxonomy" id="1610527"/>
    <lineage>
        <taxon>Bacteria</taxon>
        <taxon>Pseudomonadati</taxon>
        <taxon>Pseudomonadota</taxon>
        <taxon>Alphaproteobacteria</taxon>
        <taxon>Hyphomicrobiales</taxon>
        <taxon>Devosiaceae</taxon>
        <taxon>Devosia</taxon>
    </lineage>
</organism>
<comment type="similarity">
    <text evidence="1">Belongs to the ABC transporter superfamily.</text>
</comment>
<evidence type="ECO:0000256" key="2">
    <source>
        <dbReference type="ARBA" id="ARBA00022448"/>
    </source>
</evidence>
<evidence type="ECO:0000256" key="3">
    <source>
        <dbReference type="ARBA" id="ARBA00022741"/>
    </source>
</evidence>
<gene>
    <name evidence="6" type="ORF">ACFOOL_13870</name>
</gene>
<dbReference type="InterPro" id="IPR040582">
    <property type="entry name" value="OB_MalK-like"/>
</dbReference>
<evidence type="ECO:0000313" key="6">
    <source>
        <dbReference type="EMBL" id="MFC3705843.1"/>
    </source>
</evidence>
<dbReference type="CDD" id="cd03301">
    <property type="entry name" value="ABC_MalK_N"/>
    <property type="match status" value="1"/>
</dbReference>
<dbReference type="Gene3D" id="2.40.50.140">
    <property type="entry name" value="Nucleic acid-binding proteins"/>
    <property type="match status" value="1"/>
</dbReference>
<dbReference type="SUPFAM" id="SSF50331">
    <property type="entry name" value="MOP-like"/>
    <property type="match status" value="1"/>
</dbReference>
<name>A0ABV7X5F3_9HYPH</name>
<sequence length="385" mass="42904">MIINIDIDSDFLKRRKREEAMGAISLRDIHKNFGAFPVVRGVDLEIADEEFMVFVGPSGCGKSTLLRMVAGLETISSGEMTLAGRRINDIEPRNRDIAMVFQDYALYPHMSVRENLAFGLKMRRAAPAEIDSRIAEAAEILQIGALLDRRPSELSGGQRQRVAMGRAIVRRPLVYLFDEPLSNLDAKLRVEMRLQIKRLHQLLRTTTIYVTHDQTEAMTLADRITVLKDGLIEQVGTPTELYDQPNSLFVAQFIGSPAMNVVEGVVIGSGRDISIRLDDDIELPLHAYDLRAGHRVMIGIRPEHLEQPRHGEKPNSFALTGTSELVETLGSDTFALCAIGSLRLMARLTPGRISAPGQRIDLELNLDRLHVFDAETGLHLPRQSA</sequence>
<evidence type="ECO:0000259" key="5">
    <source>
        <dbReference type="PROSITE" id="PS50893"/>
    </source>
</evidence>
<dbReference type="PROSITE" id="PS00211">
    <property type="entry name" value="ABC_TRANSPORTER_1"/>
    <property type="match status" value="1"/>
</dbReference>
<dbReference type="InterPro" id="IPR003593">
    <property type="entry name" value="AAA+_ATPase"/>
</dbReference>
<dbReference type="NCBIfam" id="NF008653">
    <property type="entry name" value="PRK11650.1"/>
    <property type="match status" value="1"/>
</dbReference>
<keyword evidence="7" id="KW-1185">Reference proteome</keyword>
<dbReference type="Pfam" id="PF17912">
    <property type="entry name" value="OB_MalK"/>
    <property type="match status" value="1"/>
</dbReference>
<dbReference type="InterPro" id="IPR017871">
    <property type="entry name" value="ABC_transporter-like_CS"/>
</dbReference>
<dbReference type="Gene3D" id="2.40.50.100">
    <property type="match status" value="1"/>
</dbReference>
<evidence type="ECO:0000313" key="7">
    <source>
        <dbReference type="Proteomes" id="UP001595613"/>
    </source>
</evidence>
<keyword evidence="4 6" id="KW-0067">ATP-binding</keyword>
<comment type="caution">
    <text evidence="6">The sequence shown here is derived from an EMBL/GenBank/DDBJ whole genome shotgun (WGS) entry which is preliminary data.</text>
</comment>
<proteinExistence type="inferred from homology"/>
<feature type="domain" description="ABC transporter" evidence="5">
    <location>
        <begin position="24"/>
        <end position="254"/>
    </location>
</feature>
<dbReference type="SMART" id="SM00382">
    <property type="entry name" value="AAA"/>
    <property type="match status" value="1"/>
</dbReference>
<accession>A0ABV7X5F3</accession>